<evidence type="ECO:0000256" key="4">
    <source>
        <dbReference type="ARBA" id="ARBA00022989"/>
    </source>
</evidence>
<dbReference type="GO" id="GO:0038023">
    <property type="term" value="F:signaling receptor activity"/>
    <property type="evidence" value="ECO:0007669"/>
    <property type="project" value="TreeGrafter"/>
</dbReference>
<dbReference type="HOGENOM" id="CLU_023075_2_0_1"/>
<evidence type="ECO:0000256" key="1">
    <source>
        <dbReference type="ARBA" id="ARBA00004141"/>
    </source>
</evidence>
<comment type="similarity">
    <text evidence="2">Belongs to the ADIPOR family.</text>
</comment>
<evidence type="ECO:0000256" key="7">
    <source>
        <dbReference type="SAM" id="MobiDB-lite"/>
    </source>
</evidence>
<reference evidence="9 10" key="1">
    <citation type="journal article" date="2014" name="PLoS Genet.">
        <title>Analysis of the Phlebiopsis gigantea genome, transcriptome and secretome provides insight into its pioneer colonization strategies of wood.</title>
        <authorList>
            <person name="Hori C."/>
            <person name="Ishida T."/>
            <person name="Igarashi K."/>
            <person name="Samejima M."/>
            <person name="Suzuki H."/>
            <person name="Master E."/>
            <person name="Ferreira P."/>
            <person name="Ruiz-Duenas F.J."/>
            <person name="Held B."/>
            <person name="Canessa P."/>
            <person name="Larrondo L.F."/>
            <person name="Schmoll M."/>
            <person name="Druzhinina I.S."/>
            <person name="Kubicek C.P."/>
            <person name="Gaskell J.A."/>
            <person name="Kersten P."/>
            <person name="St John F."/>
            <person name="Glasner J."/>
            <person name="Sabat G."/>
            <person name="Splinter BonDurant S."/>
            <person name="Syed K."/>
            <person name="Yadav J."/>
            <person name="Mgbeahuruike A.C."/>
            <person name="Kovalchuk A."/>
            <person name="Asiegbu F.O."/>
            <person name="Lackner G."/>
            <person name="Hoffmeister D."/>
            <person name="Rencoret J."/>
            <person name="Gutierrez A."/>
            <person name="Sun H."/>
            <person name="Lindquist E."/>
            <person name="Barry K."/>
            <person name="Riley R."/>
            <person name="Grigoriev I.V."/>
            <person name="Henrissat B."/>
            <person name="Kues U."/>
            <person name="Berka R.M."/>
            <person name="Martinez A.T."/>
            <person name="Covert S.F."/>
            <person name="Blanchette R.A."/>
            <person name="Cullen D."/>
        </authorList>
    </citation>
    <scope>NUCLEOTIDE SEQUENCE [LARGE SCALE GENOMIC DNA]</scope>
    <source>
        <strain evidence="9 10">11061_1 CR5-6</strain>
    </source>
</reference>
<evidence type="ECO:0000256" key="8">
    <source>
        <dbReference type="SAM" id="Phobius"/>
    </source>
</evidence>
<proteinExistence type="inferred from homology"/>
<dbReference type="GO" id="GO:0016020">
    <property type="term" value="C:membrane"/>
    <property type="evidence" value="ECO:0007669"/>
    <property type="project" value="UniProtKB-SubCell"/>
</dbReference>
<feature type="transmembrane region" description="Helical" evidence="8">
    <location>
        <begin position="260"/>
        <end position="279"/>
    </location>
</feature>
<evidence type="ECO:0008006" key="11">
    <source>
        <dbReference type="Google" id="ProtNLM"/>
    </source>
</evidence>
<evidence type="ECO:0000256" key="6">
    <source>
        <dbReference type="PIRSR" id="PIRSR604254-1"/>
    </source>
</evidence>
<feature type="transmembrane region" description="Helical" evidence="8">
    <location>
        <begin position="167"/>
        <end position="189"/>
    </location>
</feature>
<dbReference type="PANTHER" id="PTHR20855:SF52">
    <property type="entry name" value="ADIPONECTIN RECEPTOR PROTEIN"/>
    <property type="match status" value="1"/>
</dbReference>
<protein>
    <recommendedName>
        <fullName evidence="11">HlyIII-domain-containing protein</fullName>
    </recommendedName>
</protein>
<dbReference type="PANTHER" id="PTHR20855">
    <property type="entry name" value="ADIPOR/PROGESTIN RECEPTOR-RELATED"/>
    <property type="match status" value="1"/>
</dbReference>
<gene>
    <name evidence="9" type="ORF">PHLGIDRAFT_98449</name>
</gene>
<dbReference type="InterPro" id="IPR004254">
    <property type="entry name" value="AdipoR/HlyIII-related"/>
</dbReference>
<evidence type="ECO:0000313" key="9">
    <source>
        <dbReference type="EMBL" id="KIP12106.1"/>
    </source>
</evidence>
<dbReference type="GO" id="GO:0046872">
    <property type="term" value="F:metal ion binding"/>
    <property type="evidence" value="ECO:0007669"/>
    <property type="project" value="UniProtKB-KW"/>
</dbReference>
<feature type="compositionally biased region" description="Basic and acidic residues" evidence="7">
    <location>
        <begin position="22"/>
        <end position="43"/>
    </location>
</feature>
<evidence type="ECO:0000256" key="3">
    <source>
        <dbReference type="ARBA" id="ARBA00022692"/>
    </source>
</evidence>
<keyword evidence="6" id="KW-0862">Zinc</keyword>
<feature type="binding site" evidence="6">
    <location>
        <position position="302"/>
    </location>
    <ligand>
        <name>Zn(2+)</name>
        <dbReference type="ChEBI" id="CHEBI:29105"/>
    </ligand>
</feature>
<feature type="binding site" evidence="6">
    <location>
        <position position="152"/>
    </location>
    <ligand>
        <name>Zn(2+)</name>
        <dbReference type="ChEBI" id="CHEBI:29105"/>
    </ligand>
</feature>
<keyword evidence="10" id="KW-1185">Reference proteome</keyword>
<evidence type="ECO:0000313" key="10">
    <source>
        <dbReference type="Proteomes" id="UP000053257"/>
    </source>
</evidence>
<dbReference type="Proteomes" id="UP000053257">
    <property type="component" value="Unassembled WGS sequence"/>
</dbReference>
<feature type="transmembrane region" description="Helical" evidence="8">
    <location>
        <begin position="195"/>
        <end position="215"/>
    </location>
</feature>
<dbReference type="OrthoDB" id="529367at2759"/>
<sequence>MSVNLRRRTETSGPAEANVGDRTLEDFQSRIHSDPNDRFDAPPKRYSRTDSPTVTWNEIPPWQQDNEYVLTGYRRIQYSWRGCAVSVFGYLHNETVNIHSHLFGGVIFCWFLATFRQAYLVKYETASWVDTAVFAIFLASAITCLFCSASYHTFGVHSKGVAERCNALDYAGIVILTVGSFFPCIYYEFYCEKNFQMLYLSVMSLAGIVAAYIVLNPEYRKPTHRGARTKVFIALGLCGVVPVTQGLLTHGFSKLCYEMGFAWLIASALLYISGALLYANRIPERFAPGSFDYFFASHQIFHVHVLLAALAHLKCILTAFTYWHGEDPLCTA</sequence>
<keyword evidence="4 8" id="KW-1133">Transmembrane helix</keyword>
<keyword evidence="5 8" id="KW-0472">Membrane</keyword>
<evidence type="ECO:0000256" key="2">
    <source>
        <dbReference type="ARBA" id="ARBA00007018"/>
    </source>
</evidence>
<organism evidence="9 10">
    <name type="scientific">Phlebiopsis gigantea (strain 11061_1 CR5-6)</name>
    <name type="common">White-rot fungus</name>
    <name type="synonym">Peniophora gigantea</name>
    <dbReference type="NCBI Taxonomy" id="745531"/>
    <lineage>
        <taxon>Eukaryota</taxon>
        <taxon>Fungi</taxon>
        <taxon>Dikarya</taxon>
        <taxon>Basidiomycota</taxon>
        <taxon>Agaricomycotina</taxon>
        <taxon>Agaricomycetes</taxon>
        <taxon>Polyporales</taxon>
        <taxon>Phanerochaetaceae</taxon>
        <taxon>Phlebiopsis</taxon>
    </lineage>
</organism>
<dbReference type="GO" id="GO:0006882">
    <property type="term" value="P:intracellular zinc ion homeostasis"/>
    <property type="evidence" value="ECO:0007669"/>
    <property type="project" value="TreeGrafter"/>
</dbReference>
<feature type="binding site" evidence="6">
    <location>
        <position position="298"/>
    </location>
    <ligand>
        <name>Zn(2+)</name>
        <dbReference type="ChEBI" id="CHEBI:29105"/>
    </ligand>
</feature>
<name>A0A0C3S6X9_PHLG1</name>
<feature type="transmembrane region" description="Helical" evidence="8">
    <location>
        <begin position="227"/>
        <end position="248"/>
    </location>
</feature>
<keyword evidence="3 8" id="KW-0812">Transmembrane</keyword>
<evidence type="ECO:0000256" key="5">
    <source>
        <dbReference type="ARBA" id="ARBA00023136"/>
    </source>
</evidence>
<feature type="region of interest" description="Disordered" evidence="7">
    <location>
        <begin position="1"/>
        <end position="51"/>
    </location>
</feature>
<dbReference type="STRING" id="745531.A0A0C3S6X9"/>
<accession>A0A0C3S6X9</accession>
<feature type="transmembrane region" description="Helical" evidence="8">
    <location>
        <begin position="300"/>
        <end position="323"/>
    </location>
</feature>
<comment type="subcellular location">
    <subcellularLocation>
        <location evidence="1">Membrane</location>
        <topology evidence="1">Multi-pass membrane protein</topology>
    </subcellularLocation>
</comment>
<dbReference type="EMBL" id="KN840441">
    <property type="protein sequence ID" value="KIP12106.1"/>
    <property type="molecule type" value="Genomic_DNA"/>
</dbReference>
<feature type="transmembrane region" description="Helical" evidence="8">
    <location>
        <begin position="102"/>
        <end position="120"/>
    </location>
</feature>
<dbReference type="AlphaFoldDB" id="A0A0C3S6X9"/>
<feature type="transmembrane region" description="Helical" evidence="8">
    <location>
        <begin position="132"/>
        <end position="155"/>
    </location>
</feature>
<dbReference type="Pfam" id="PF03006">
    <property type="entry name" value="HlyIII"/>
    <property type="match status" value="1"/>
</dbReference>
<keyword evidence="6" id="KW-0479">Metal-binding</keyword>